<feature type="domain" description="HTH gntR-type" evidence="4">
    <location>
        <begin position="6"/>
        <end position="62"/>
    </location>
</feature>
<evidence type="ECO:0000256" key="1">
    <source>
        <dbReference type="ARBA" id="ARBA00023015"/>
    </source>
</evidence>
<evidence type="ECO:0000313" key="7">
    <source>
        <dbReference type="Proteomes" id="UP001139488"/>
    </source>
</evidence>
<accession>A0A9X2AW79</accession>
<evidence type="ECO:0000256" key="3">
    <source>
        <dbReference type="ARBA" id="ARBA00023163"/>
    </source>
</evidence>
<name>A0A9X2AW79_9VIBR</name>
<organism evidence="6 7">
    <name type="scientific">Vibrio gelatinilyticus</name>
    <dbReference type="NCBI Taxonomy" id="2893468"/>
    <lineage>
        <taxon>Bacteria</taxon>
        <taxon>Pseudomonadati</taxon>
        <taxon>Pseudomonadota</taxon>
        <taxon>Gammaproteobacteria</taxon>
        <taxon>Vibrionales</taxon>
        <taxon>Vibrionaceae</taxon>
        <taxon>Vibrio</taxon>
    </lineage>
</organism>
<dbReference type="Pfam" id="PF00392">
    <property type="entry name" value="GntR"/>
    <property type="match status" value="1"/>
</dbReference>
<dbReference type="InterPro" id="IPR011711">
    <property type="entry name" value="GntR_C"/>
</dbReference>
<proteinExistence type="predicted"/>
<keyword evidence="1" id="KW-0805">Transcription regulation</keyword>
<comment type="caution">
    <text evidence="6">The sequence shown here is derived from an EMBL/GenBank/DDBJ whole genome shotgun (WGS) entry which is preliminary data.</text>
</comment>
<dbReference type="SUPFAM" id="SSF46785">
    <property type="entry name" value="Winged helix' DNA-binding domain"/>
    <property type="match status" value="1"/>
</dbReference>
<dbReference type="InterPro" id="IPR000524">
    <property type="entry name" value="Tscrpt_reg_HTH_GntR"/>
</dbReference>
<dbReference type="SMART" id="SM00345">
    <property type="entry name" value="HTH_GNTR"/>
    <property type="match status" value="1"/>
</dbReference>
<dbReference type="RefSeq" id="WP_244357845.1">
    <property type="nucleotide sequence ID" value="NZ_JAJNNZ010000009.1"/>
</dbReference>
<protein>
    <submittedName>
        <fullName evidence="6">GntR family transcriptional regulator</fullName>
    </submittedName>
</protein>
<dbReference type="PANTHER" id="PTHR43537:SF24">
    <property type="entry name" value="GLUCONATE OPERON TRANSCRIPTIONAL REPRESSOR"/>
    <property type="match status" value="1"/>
</dbReference>
<evidence type="ECO:0000259" key="5">
    <source>
        <dbReference type="SMART" id="SM00895"/>
    </source>
</evidence>
<dbReference type="AlphaFoldDB" id="A0A9X2AW79"/>
<evidence type="ECO:0000256" key="2">
    <source>
        <dbReference type="ARBA" id="ARBA00023125"/>
    </source>
</evidence>
<dbReference type="SMART" id="SM00895">
    <property type="entry name" value="FCD"/>
    <property type="match status" value="1"/>
</dbReference>
<sequence>MSRFGVYQKIKDLIINRELKDSITETEISKKLETSRTPVREALTLLMHEGWIISKSERVKVVSEVSFRELKHIYQIRADIEVLALKLAWPKLDKNHISEFIETLNNQSQCQEFEEVHKLDRMFHDLIYKATDNTPLIGILTHINDRLSLLRDDRQNYYVQESNKEHLAIAEAIMKDDFDLTAETLKVHISNSYNRLIDVI</sequence>
<dbReference type="Proteomes" id="UP001139488">
    <property type="component" value="Unassembled WGS sequence"/>
</dbReference>
<dbReference type="InterPro" id="IPR036390">
    <property type="entry name" value="WH_DNA-bd_sf"/>
</dbReference>
<feature type="domain" description="GntR C-terminal" evidence="5">
    <location>
        <begin position="72"/>
        <end position="191"/>
    </location>
</feature>
<keyword evidence="3" id="KW-0804">Transcription</keyword>
<gene>
    <name evidence="6" type="ORF">LNL84_12495</name>
</gene>
<reference evidence="6" key="1">
    <citation type="submission" date="2021-11" db="EMBL/GenBank/DDBJ databases">
        <title>Vibrio ZSDE26 sp. nov. and Vibrio ZSDZ34 sp. nov., isolated from coastal seawater in Qingdao.</title>
        <authorList>
            <person name="Zhang P."/>
        </authorList>
    </citation>
    <scope>NUCLEOTIDE SEQUENCE</scope>
    <source>
        <strain evidence="6">ZSDZ34</strain>
    </source>
</reference>
<dbReference type="EMBL" id="JAJNNZ010000009">
    <property type="protein sequence ID" value="MCJ2377649.1"/>
    <property type="molecule type" value="Genomic_DNA"/>
</dbReference>
<dbReference type="SUPFAM" id="SSF48008">
    <property type="entry name" value="GntR ligand-binding domain-like"/>
    <property type="match status" value="1"/>
</dbReference>
<evidence type="ECO:0000259" key="4">
    <source>
        <dbReference type="SMART" id="SM00345"/>
    </source>
</evidence>
<keyword evidence="7" id="KW-1185">Reference proteome</keyword>
<dbReference type="PANTHER" id="PTHR43537">
    <property type="entry name" value="TRANSCRIPTIONAL REGULATOR, GNTR FAMILY"/>
    <property type="match status" value="1"/>
</dbReference>
<dbReference type="GO" id="GO:0003677">
    <property type="term" value="F:DNA binding"/>
    <property type="evidence" value="ECO:0007669"/>
    <property type="project" value="UniProtKB-KW"/>
</dbReference>
<dbReference type="InterPro" id="IPR008920">
    <property type="entry name" value="TF_FadR/GntR_C"/>
</dbReference>
<dbReference type="Pfam" id="PF07729">
    <property type="entry name" value="FCD"/>
    <property type="match status" value="1"/>
</dbReference>
<dbReference type="InterPro" id="IPR036388">
    <property type="entry name" value="WH-like_DNA-bd_sf"/>
</dbReference>
<dbReference type="GO" id="GO:0003700">
    <property type="term" value="F:DNA-binding transcription factor activity"/>
    <property type="evidence" value="ECO:0007669"/>
    <property type="project" value="InterPro"/>
</dbReference>
<keyword evidence="2" id="KW-0238">DNA-binding</keyword>
<dbReference type="Gene3D" id="1.20.120.530">
    <property type="entry name" value="GntR ligand-binding domain-like"/>
    <property type="match status" value="1"/>
</dbReference>
<dbReference type="Gene3D" id="1.10.10.10">
    <property type="entry name" value="Winged helix-like DNA-binding domain superfamily/Winged helix DNA-binding domain"/>
    <property type="match status" value="1"/>
</dbReference>
<evidence type="ECO:0000313" key="6">
    <source>
        <dbReference type="EMBL" id="MCJ2377649.1"/>
    </source>
</evidence>